<evidence type="ECO:0000313" key="1">
    <source>
        <dbReference type="EMBL" id="KAG2800990.1"/>
    </source>
</evidence>
<evidence type="ECO:0000313" key="3">
    <source>
        <dbReference type="Proteomes" id="UP000735874"/>
    </source>
</evidence>
<accession>A0A8T0Y3Q6</accession>
<name>A0A8T0Y3Q6_9STRA</name>
<evidence type="ECO:0000313" key="2">
    <source>
        <dbReference type="EMBL" id="KAG2872864.1"/>
    </source>
</evidence>
<sequence length="118" mass="13610">PRIRTEEDDEDSYTEVGRVDSTYKCEVEDKKTLLRPMNQPLASGQTAASLMVLKEDSFKAVSEHHIHGSSRRRYSLVILRNRLTRLSYSYVHKDELIVIDVCHPRSRVSTMVFTTLAK</sequence>
<dbReference type="EMBL" id="RCMG01003416">
    <property type="protein sequence ID" value="KAG2800990.1"/>
    <property type="molecule type" value="Genomic_DNA"/>
</dbReference>
<dbReference type="Proteomes" id="UP000774804">
    <property type="component" value="Unassembled WGS sequence"/>
</dbReference>
<protein>
    <submittedName>
        <fullName evidence="1">Uncharacterized protein</fullName>
    </submittedName>
</protein>
<dbReference type="Proteomes" id="UP000735874">
    <property type="component" value="Unassembled WGS sequence"/>
</dbReference>
<organism evidence="1 3">
    <name type="scientific">Phytophthora cactorum</name>
    <dbReference type="NCBI Taxonomy" id="29920"/>
    <lineage>
        <taxon>Eukaryota</taxon>
        <taxon>Sar</taxon>
        <taxon>Stramenopiles</taxon>
        <taxon>Oomycota</taxon>
        <taxon>Peronosporomycetes</taxon>
        <taxon>Peronosporales</taxon>
        <taxon>Peronosporaceae</taxon>
        <taxon>Phytophthora</taxon>
    </lineage>
</organism>
<dbReference type="AlphaFoldDB" id="A0A8T0Y3Q6"/>
<feature type="non-terminal residue" evidence="1">
    <location>
        <position position="1"/>
    </location>
</feature>
<comment type="caution">
    <text evidence="1">The sequence shown here is derived from an EMBL/GenBank/DDBJ whole genome shotgun (WGS) entry which is preliminary data.</text>
</comment>
<proteinExistence type="predicted"/>
<reference evidence="1" key="1">
    <citation type="submission" date="2018-10" db="EMBL/GenBank/DDBJ databases">
        <title>Effector identification in a new, highly contiguous assembly of the strawberry crown rot pathogen Phytophthora cactorum.</title>
        <authorList>
            <person name="Armitage A.D."/>
            <person name="Nellist C.F."/>
            <person name="Bates H."/>
            <person name="Vickerstaff R.J."/>
            <person name="Harrison R.J."/>
        </authorList>
    </citation>
    <scope>NUCLEOTIDE SEQUENCE</scope>
    <source>
        <strain evidence="1">15-7</strain>
        <strain evidence="2">4032</strain>
    </source>
</reference>
<dbReference type="EMBL" id="RCMI01003302">
    <property type="protein sequence ID" value="KAG2872864.1"/>
    <property type="molecule type" value="Genomic_DNA"/>
</dbReference>
<gene>
    <name evidence="1" type="ORF">PC113_g24648</name>
    <name evidence="2" type="ORF">PC115_g24505</name>
</gene>